<evidence type="ECO:0000313" key="1">
    <source>
        <dbReference type="EMBL" id="KAF3511105.1"/>
    </source>
</evidence>
<gene>
    <name evidence="1" type="ORF">F2Q69_00008230</name>
</gene>
<reference evidence="1" key="1">
    <citation type="submission" date="2019-12" db="EMBL/GenBank/DDBJ databases">
        <title>Genome sequencing and annotation of Brassica cretica.</title>
        <authorList>
            <person name="Studholme D.J."/>
            <person name="Sarris P."/>
        </authorList>
    </citation>
    <scope>NUCLEOTIDE SEQUENCE</scope>
    <source>
        <strain evidence="1">PFS-109/04</strain>
        <tissue evidence="1">Leaf</tissue>
    </source>
</reference>
<evidence type="ECO:0000313" key="2">
    <source>
        <dbReference type="Proteomes" id="UP000712600"/>
    </source>
</evidence>
<organism evidence="1 2">
    <name type="scientific">Brassica cretica</name>
    <name type="common">Mustard</name>
    <dbReference type="NCBI Taxonomy" id="69181"/>
    <lineage>
        <taxon>Eukaryota</taxon>
        <taxon>Viridiplantae</taxon>
        <taxon>Streptophyta</taxon>
        <taxon>Embryophyta</taxon>
        <taxon>Tracheophyta</taxon>
        <taxon>Spermatophyta</taxon>
        <taxon>Magnoliopsida</taxon>
        <taxon>eudicotyledons</taxon>
        <taxon>Gunneridae</taxon>
        <taxon>Pentapetalae</taxon>
        <taxon>rosids</taxon>
        <taxon>malvids</taxon>
        <taxon>Brassicales</taxon>
        <taxon>Brassicaceae</taxon>
        <taxon>Brassiceae</taxon>
        <taxon>Brassica</taxon>
    </lineage>
</organism>
<protein>
    <submittedName>
        <fullName evidence="1">Uncharacterized protein</fullName>
    </submittedName>
</protein>
<proteinExistence type="predicted"/>
<dbReference type="Proteomes" id="UP000712600">
    <property type="component" value="Unassembled WGS sequence"/>
</dbReference>
<dbReference type="AlphaFoldDB" id="A0A8S9P843"/>
<sequence>MFLPPLVGLTTIIDRHLLGIYLQQKADHHLEFRFKCYGCLFGTDLCRASPRTVNFIRVFLFIPTDLENERDTFGKFSLSAFQIILQIDKLSFLWTKAINSRVAVDRILRCPFHPVAKGSTYVPRMSCGSTGNHFCTTWQLFVLRLQSVQGSTSLPRMSCGSMGSTSILCSIVYEENVGVQGSTSVLHILLGSTYVPRMSCGSTGNHFCTTWQLFVLRLQSVQGSTSLPRMSCGSMGSTSILCSIVYEENVGVQGSTSVLHILLVRLSSMSDCYRIDAFGCLLLSISDLRVL</sequence>
<comment type="caution">
    <text evidence="1">The sequence shown here is derived from an EMBL/GenBank/DDBJ whole genome shotgun (WGS) entry which is preliminary data.</text>
</comment>
<dbReference type="EMBL" id="QGKX02001521">
    <property type="protein sequence ID" value="KAF3511105.1"/>
    <property type="molecule type" value="Genomic_DNA"/>
</dbReference>
<accession>A0A8S9P843</accession>
<name>A0A8S9P843_BRACR</name>